<organism evidence="2 3">
    <name type="scientific">Cellulomonas soli</name>
    <dbReference type="NCBI Taxonomy" id="931535"/>
    <lineage>
        <taxon>Bacteria</taxon>
        <taxon>Bacillati</taxon>
        <taxon>Actinomycetota</taxon>
        <taxon>Actinomycetes</taxon>
        <taxon>Micrococcales</taxon>
        <taxon>Cellulomonadaceae</taxon>
        <taxon>Cellulomonas</taxon>
    </lineage>
</organism>
<dbReference type="Proteomes" id="UP000321798">
    <property type="component" value="Unassembled WGS sequence"/>
</dbReference>
<comment type="caution">
    <text evidence="2">The sequence shown here is derived from an EMBL/GenBank/DDBJ whole genome shotgun (WGS) entry which is preliminary data.</text>
</comment>
<evidence type="ECO:0000256" key="1">
    <source>
        <dbReference type="SAM" id="MobiDB-lite"/>
    </source>
</evidence>
<evidence type="ECO:0000313" key="2">
    <source>
        <dbReference type="EMBL" id="GEP70375.1"/>
    </source>
</evidence>
<evidence type="ECO:0000313" key="3">
    <source>
        <dbReference type="Proteomes" id="UP000321798"/>
    </source>
</evidence>
<proteinExistence type="predicted"/>
<protein>
    <submittedName>
        <fullName evidence="2">Uncharacterized protein</fullName>
    </submittedName>
</protein>
<keyword evidence="3" id="KW-1185">Reference proteome</keyword>
<dbReference type="AlphaFoldDB" id="A0A512PGP6"/>
<reference evidence="2 3" key="1">
    <citation type="submission" date="2019-07" db="EMBL/GenBank/DDBJ databases">
        <title>Whole genome shotgun sequence of Cellulomonas soli NBRC 109434.</title>
        <authorList>
            <person name="Hosoyama A."/>
            <person name="Uohara A."/>
            <person name="Ohji S."/>
            <person name="Ichikawa N."/>
        </authorList>
    </citation>
    <scope>NUCLEOTIDE SEQUENCE [LARGE SCALE GENOMIC DNA]</scope>
    <source>
        <strain evidence="2 3">NBRC 109434</strain>
    </source>
</reference>
<gene>
    <name evidence="2" type="ORF">CSO01_30900</name>
</gene>
<name>A0A512PGP6_9CELL</name>
<feature type="region of interest" description="Disordered" evidence="1">
    <location>
        <begin position="57"/>
        <end position="120"/>
    </location>
</feature>
<feature type="compositionally biased region" description="Basic and acidic residues" evidence="1">
    <location>
        <begin position="108"/>
        <end position="120"/>
    </location>
</feature>
<accession>A0A512PGP6</accession>
<sequence>MTGANGTHGHALPLLIAYEVSCRVRVGEHPVVRPAEAVVRLHPKDTVNFPVPAIGSPAPAGGSCGPRTAAGFGVPLEGFSEEGSWKQDERTGPPARLSRSGHGQVGTPRDDSLRVADDTP</sequence>
<dbReference type="EMBL" id="BKAL01000013">
    <property type="protein sequence ID" value="GEP70375.1"/>
    <property type="molecule type" value="Genomic_DNA"/>
</dbReference>